<dbReference type="Gene3D" id="3.30.710.10">
    <property type="entry name" value="Potassium Channel Kv1.1, Chain A"/>
    <property type="match status" value="1"/>
</dbReference>
<dbReference type="InterPro" id="IPR008974">
    <property type="entry name" value="TRAF-like"/>
</dbReference>
<evidence type="ECO:0000313" key="3">
    <source>
        <dbReference type="EMBL" id="KAH0557881.1"/>
    </source>
</evidence>
<proteinExistence type="predicted"/>
<comment type="caution">
    <text evidence="3">The sequence shown here is derived from an EMBL/GenBank/DDBJ whole genome shotgun (WGS) entry which is preliminary data.</text>
</comment>
<dbReference type="PROSITE" id="PS50144">
    <property type="entry name" value="MATH"/>
    <property type="match status" value="1"/>
</dbReference>
<dbReference type="SMART" id="SM00225">
    <property type="entry name" value="BTB"/>
    <property type="match status" value="1"/>
</dbReference>
<evidence type="ECO:0000259" key="2">
    <source>
        <dbReference type="PROSITE" id="PS50144"/>
    </source>
</evidence>
<name>A0AAV7IVU0_COTGL</name>
<accession>A0AAV7IVU0</accession>
<reference evidence="3 4" key="1">
    <citation type="journal article" date="2021" name="J. Hered.">
        <title>A chromosome-level genome assembly of the parasitoid wasp, Cotesia glomerata (Hymenoptera: Braconidae).</title>
        <authorList>
            <person name="Pinto B.J."/>
            <person name="Weis J.J."/>
            <person name="Gamble T."/>
            <person name="Ode P.J."/>
            <person name="Paul R."/>
            <person name="Zaspel J.M."/>
        </authorList>
    </citation>
    <scope>NUCLEOTIDE SEQUENCE [LARGE SCALE GENOMIC DNA]</scope>
    <source>
        <strain evidence="3">CgM1</strain>
    </source>
</reference>
<dbReference type="Pfam" id="PF00651">
    <property type="entry name" value="BTB"/>
    <property type="match status" value="1"/>
</dbReference>
<dbReference type="Pfam" id="PF22486">
    <property type="entry name" value="MATH_2"/>
    <property type="match status" value="1"/>
</dbReference>
<dbReference type="PANTHER" id="PTHR24413">
    <property type="entry name" value="SPECKLE-TYPE POZ PROTEIN"/>
    <property type="match status" value="1"/>
</dbReference>
<dbReference type="AlphaFoldDB" id="A0AAV7IVU0"/>
<protein>
    <submittedName>
        <fullName evidence="3">Uncharacterized protein</fullName>
    </submittedName>
</protein>
<dbReference type="Gene3D" id="2.60.210.10">
    <property type="entry name" value="Apoptosis, Tumor Necrosis Factor Receptor Associated Protein 2, Chain A"/>
    <property type="match status" value="1"/>
</dbReference>
<sequence>MTQVGYTSVDKHEIIFEWRINEISSFLTNFDGHACDDDKKLYSEEFSTSSKMKDKWLLELNFNDSDSNENKDYVSLYLWSLNANKIINVNCTFFILVNNFYELNRLSSNKTFKNRIGRGIRKFCLKKLLLEKKDEYISNDPLVVGVKLIVFDPSTTIPNDLKNKPTRRLIDDLVNIYKNEKDTDIVLKVKDKSFKAHKTILKARCPILLSELLAIETKNKDDGIITIPDINSNTFGNILEFIYSDRVENLNDAEDLLKSAVKYELQGLKELCVQSLYRGLNVINAPRLLILANKYNILELLKFVSDFIVLNAEKIINTSEYQAIDESKSSIGIILIKKIAAFKFNGILKLNNSIKQEEDK</sequence>
<dbReference type="InterPro" id="IPR002083">
    <property type="entry name" value="MATH/TRAF_dom"/>
</dbReference>
<dbReference type="EMBL" id="JAHXZJ010000747">
    <property type="protein sequence ID" value="KAH0557881.1"/>
    <property type="molecule type" value="Genomic_DNA"/>
</dbReference>
<evidence type="ECO:0000313" key="4">
    <source>
        <dbReference type="Proteomes" id="UP000826195"/>
    </source>
</evidence>
<gene>
    <name evidence="3" type="ORF">KQX54_012542</name>
</gene>
<dbReference type="PROSITE" id="PS50097">
    <property type="entry name" value="BTB"/>
    <property type="match status" value="1"/>
</dbReference>
<dbReference type="Proteomes" id="UP000826195">
    <property type="component" value="Unassembled WGS sequence"/>
</dbReference>
<dbReference type="InterPro" id="IPR011333">
    <property type="entry name" value="SKP1/BTB/POZ_sf"/>
</dbReference>
<dbReference type="CDD" id="cd14733">
    <property type="entry name" value="BACK"/>
    <property type="match status" value="1"/>
</dbReference>
<dbReference type="InterPro" id="IPR000210">
    <property type="entry name" value="BTB/POZ_dom"/>
</dbReference>
<evidence type="ECO:0000259" key="1">
    <source>
        <dbReference type="PROSITE" id="PS50097"/>
    </source>
</evidence>
<feature type="domain" description="MATH" evidence="2">
    <location>
        <begin position="13"/>
        <end position="148"/>
    </location>
</feature>
<dbReference type="GO" id="GO:0030163">
    <property type="term" value="P:protein catabolic process"/>
    <property type="evidence" value="ECO:0007669"/>
    <property type="project" value="UniProtKB-ARBA"/>
</dbReference>
<feature type="domain" description="BTB" evidence="1">
    <location>
        <begin position="183"/>
        <end position="251"/>
    </location>
</feature>
<dbReference type="SUPFAM" id="SSF49599">
    <property type="entry name" value="TRAF domain-like"/>
    <property type="match status" value="1"/>
</dbReference>
<keyword evidence="4" id="KW-1185">Reference proteome</keyword>
<organism evidence="3 4">
    <name type="scientific">Cotesia glomerata</name>
    <name type="common">Lepidopteran parasitic wasp</name>
    <name type="synonym">Apanteles glomeratus</name>
    <dbReference type="NCBI Taxonomy" id="32391"/>
    <lineage>
        <taxon>Eukaryota</taxon>
        <taxon>Metazoa</taxon>
        <taxon>Ecdysozoa</taxon>
        <taxon>Arthropoda</taxon>
        <taxon>Hexapoda</taxon>
        <taxon>Insecta</taxon>
        <taxon>Pterygota</taxon>
        <taxon>Neoptera</taxon>
        <taxon>Endopterygota</taxon>
        <taxon>Hymenoptera</taxon>
        <taxon>Apocrita</taxon>
        <taxon>Ichneumonoidea</taxon>
        <taxon>Braconidae</taxon>
        <taxon>Microgastrinae</taxon>
        <taxon>Cotesia</taxon>
    </lineage>
</organism>
<dbReference type="Gene3D" id="1.25.40.420">
    <property type="match status" value="1"/>
</dbReference>
<dbReference type="SUPFAM" id="SSF54695">
    <property type="entry name" value="POZ domain"/>
    <property type="match status" value="1"/>
</dbReference>